<name>A0A917SA38_9ACTN</name>
<protein>
    <recommendedName>
        <fullName evidence="10">Succinate dehydrogenase iron-sulfur subunit</fullName>
        <ecNumber evidence="10">1.3.5.1</ecNumber>
    </recommendedName>
</protein>
<dbReference type="Gene3D" id="1.10.1060.10">
    <property type="entry name" value="Alpha-helical ferredoxin"/>
    <property type="match status" value="1"/>
</dbReference>
<evidence type="ECO:0000256" key="1">
    <source>
        <dbReference type="ARBA" id="ARBA00009433"/>
    </source>
</evidence>
<dbReference type="InterPro" id="IPR050573">
    <property type="entry name" value="SDH/FRD_Iron-Sulfur"/>
</dbReference>
<dbReference type="GO" id="GO:0051539">
    <property type="term" value="F:4 iron, 4 sulfur cluster binding"/>
    <property type="evidence" value="ECO:0007669"/>
    <property type="project" value="UniProtKB-KW"/>
</dbReference>
<dbReference type="GO" id="GO:0009055">
    <property type="term" value="F:electron transfer activity"/>
    <property type="evidence" value="ECO:0007669"/>
    <property type="project" value="InterPro"/>
</dbReference>
<sequence length="249" mass="26686">MKITVRVWRQPNSQADGRMVSYEVDQVSEDMSFLEMLDVLNERLTHEGQDPIAFDSDCREGICGMCGVVINGEAHGPVQTTTCQLHMRSFKDGDEIDIEPWRAEGFPILKDLIVDRSAFDRIIQAGGYITAPTGAAPDAHAAPVPKNAADKAFDAATCIGCGACVAACPNGSAMLFTAAKITHLGLLPQGQPERDSRVLGMVAQHDEEGFGGCTNIGECAAVCPKEIPLETISRLNRDLLGALVRGDSN</sequence>
<dbReference type="Proteomes" id="UP000613840">
    <property type="component" value="Unassembled WGS sequence"/>
</dbReference>
<dbReference type="NCBIfam" id="TIGR00384">
    <property type="entry name" value="dhsB"/>
    <property type="match status" value="1"/>
</dbReference>
<evidence type="ECO:0000256" key="7">
    <source>
        <dbReference type="ARBA" id="ARBA00023004"/>
    </source>
</evidence>
<dbReference type="GO" id="GO:0051537">
    <property type="term" value="F:2 iron, 2 sulfur cluster binding"/>
    <property type="evidence" value="ECO:0007669"/>
    <property type="project" value="UniProtKB-KW"/>
</dbReference>
<evidence type="ECO:0000313" key="13">
    <source>
        <dbReference type="EMBL" id="GGL67034.1"/>
    </source>
</evidence>
<dbReference type="GO" id="GO:0022904">
    <property type="term" value="P:respiratory electron transport chain"/>
    <property type="evidence" value="ECO:0007669"/>
    <property type="project" value="TreeGrafter"/>
</dbReference>
<dbReference type="InterPro" id="IPR006058">
    <property type="entry name" value="2Fe2S_fd_BS"/>
</dbReference>
<evidence type="ECO:0000256" key="3">
    <source>
        <dbReference type="ARBA" id="ARBA00022532"/>
    </source>
</evidence>
<dbReference type="GO" id="GO:0046872">
    <property type="term" value="F:metal ion binding"/>
    <property type="evidence" value="ECO:0007669"/>
    <property type="project" value="UniProtKB-KW"/>
</dbReference>
<dbReference type="GO" id="GO:0006099">
    <property type="term" value="P:tricarboxylic acid cycle"/>
    <property type="evidence" value="ECO:0007669"/>
    <property type="project" value="UniProtKB-KW"/>
</dbReference>
<keyword evidence="6" id="KW-0560">Oxidoreductase</keyword>
<comment type="similarity">
    <text evidence="1 10">Belongs to the succinate dehydrogenase/fumarate reductase iron-sulfur protein family.</text>
</comment>
<evidence type="ECO:0000313" key="14">
    <source>
        <dbReference type="Proteomes" id="UP000613840"/>
    </source>
</evidence>
<feature type="domain" description="2Fe-2S ferredoxin-type" evidence="11">
    <location>
        <begin position="1"/>
        <end position="102"/>
    </location>
</feature>
<proteinExistence type="inferred from homology"/>
<dbReference type="EC" id="1.3.5.1" evidence="10"/>
<feature type="domain" description="4Fe-4S ferredoxin-type" evidence="12">
    <location>
        <begin position="149"/>
        <end position="179"/>
    </location>
</feature>
<dbReference type="PROSITE" id="PS00198">
    <property type="entry name" value="4FE4S_FER_1"/>
    <property type="match status" value="1"/>
</dbReference>
<comment type="cofactor">
    <cofactor evidence="10">
        <name>[2Fe-2S] cluster</name>
        <dbReference type="ChEBI" id="CHEBI:190135"/>
    </cofactor>
    <text evidence="10">Binds 1 [2Fe-2S] cluster.</text>
</comment>
<dbReference type="Pfam" id="PF13085">
    <property type="entry name" value="Fer2_3"/>
    <property type="match status" value="1"/>
</dbReference>
<evidence type="ECO:0000259" key="12">
    <source>
        <dbReference type="PROSITE" id="PS51379"/>
    </source>
</evidence>
<reference evidence="13" key="1">
    <citation type="journal article" date="2014" name="Int. J. Syst. Evol. Microbiol.">
        <title>Complete genome sequence of Corynebacterium casei LMG S-19264T (=DSM 44701T), isolated from a smear-ripened cheese.</title>
        <authorList>
            <consortium name="US DOE Joint Genome Institute (JGI-PGF)"/>
            <person name="Walter F."/>
            <person name="Albersmeier A."/>
            <person name="Kalinowski J."/>
            <person name="Ruckert C."/>
        </authorList>
    </citation>
    <scope>NUCLEOTIDE SEQUENCE</scope>
    <source>
        <strain evidence="13">CGMCC 4.7306</strain>
    </source>
</reference>
<comment type="catalytic activity">
    <reaction evidence="10">
        <text>a quinone + succinate = fumarate + a quinol</text>
        <dbReference type="Rhea" id="RHEA:40523"/>
        <dbReference type="ChEBI" id="CHEBI:24646"/>
        <dbReference type="ChEBI" id="CHEBI:29806"/>
        <dbReference type="ChEBI" id="CHEBI:30031"/>
        <dbReference type="ChEBI" id="CHEBI:132124"/>
        <dbReference type="EC" id="1.3.5.1"/>
    </reaction>
</comment>
<evidence type="ECO:0000259" key="11">
    <source>
        <dbReference type="PROSITE" id="PS51085"/>
    </source>
</evidence>
<dbReference type="EMBL" id="BMMZ01000006">
    <property type="protein sequence ID" value="GGL67034.1"/>
    <property type="molecule type" value="Genomic_DNA"/>
</dbReference>
<evidence type="ECO:0000256" key="2">
    <source>
        <dbReference type="ARBA" id="ARBA00022485"/>
    </source>
</evidence>
<dbReference type="InterPro" id="IPR012675">
    <property type="entry name" value="Beta-grasp_dom_sf"/>
</dbReference>
<dbReference type="InterPro" id="IPR036010">
    <property type="entry name" value="2Fe-2S_ferredoxin-like_sf"/>
</dbReference>
<evidence type="ECO:0000256" key="8">
    <source>
        <dbReference type="ARBA" id="ARBA00023014"/>
    </source>
</evidence>
<comment type="cofactor">
    <cofactor evidence="10">
        <name>[3Fe-4S] cluster</name>
        <dbReference type="ChEBI" id="CHEBI:21137"/>
    </cofactor>
    <text evidence="10">Binds 1 [3Fe-4S] cluster.</text>
</comment>
<comment type="cofactor">
    <cofactor evidence="10">
        <name>[4Fe-4S] cluster</name>
        <dbReference type="ChEBI" id="CHEBI:49883"/>
    </cofactor>
    <text evidence="10">Binds 1 [4Fe-4S] cluster.</text>
</comment>
<keyword evidence="9 10" id="KW-0003">3Fe-4S</keyword>
<evidence type="ECO:0000256" key="10">
    <source>
        <dbReference type="RuleBase" id="RU361237"/>
    </source>
</evidence>
<keyword evidence="4 10" id="KW-0001">2Fe-2S</keyword>
<keyword evidence="7 10" id="KW-0408">Iron</keyword>
<dbReference type="GO" id="GO:0051538">
    <property type="term" value="F:3 iron, 4 sulfur cluster binding"/>
    <property type="evidence" value="ECO:0007669"/>
    <property type="project" value="UniProtKB-KW"/>
</dbReference>
<evidence type="ECO:0000256" key="4">
    <source>
        <dbReference type="ARBA" id="ARBA00022714"/>
    </source>
</evidence>
<dbReference type="Gene3D" id="3.10.20.30">
    <property type="match status" value="1"/>
</dbReference>
<dbReference type="InterPro" id="IPR001041">
    <property type="entry name" value="2Fe-2S_ferredoxin-type"/>
</dbReference>
<dbReference type="InterPro" id="IPR004489">
    <property type="entry name" value="Succ_DH/fum_Rdtase_Fe-S"/>
</dbReference>
<keyword evidence="3" id="KW-0816">Tricarboxylic acid cycle</keyword>
<dbReference type="Pfam" id="PF12838">
    <property type="entry name" value="Fer4_7"/>
    <property type="match status" value="1"/>
</dbReference>
<evidence type="ECO:0000256" key="6">
    <source>
        <dbReference type="ARBA" id="ARBA00023002"/>
    </source>
</evidence>
<dbReference type="InterPro" id="IPR017896">
    <property type="entry name" value="4Fe4S_Fe-S-bd"/>
</dbReference>
<dbReference type="PROSITE" id="PS00197">
    <property type="entry name" value="2FE2S_FER_1"/>
    <property type="match status" value="1"/>
</dbReference>
<dbReference type="SUPFAM" id="SSF46548">
    <property type="entry name" value="alpha-helical ferredoxin"/>
    <property type="match status" value="1"/>
</dbReference>
<dbReference type="SUPFAM" id="SSF54292">
    <property type="entry name" value="2Fe-2S ferredoxin-like"/>
    <property type="match status" value="1"/>
</dbReference>
<accession>A0A917SA38</accession>
<dbReference type="InterPro" id="IPR017900">
    <property type="entry name" value="4Fe4S_Fe_S_CS"/>
</dbReference>
<dbReference type="InterPro" id="IPR025192">
    <property type="entry name" value="Succ_DH/fum_Rdtase_N"/>
</dbReference>
<dbReference type="NCBIfam" id="NF005746">
    <property type="entry name" value="PRK07570.1"/>
    <property type="match status" value="1"/>
</dbReference>
<comment type="caution">
    <text evidence="13">The sequence shown here is derived from an EMBL/GenBank/DDBJ whole genome shotgun (WGS) entry which is preliminary data.</text>
</comment>
<keyword evidence="5 10" id="KW-0479">Metal-binding</keyword>
<keyword evidence="2 10" id="KW-0004">4Fe-4S</keyword>
<gene>
    <name evidence="13" type="primary">sdhB</name>
    <name evidence="13" type="ORF">GCM10011575_26900</name>
</gene>
<dbReference type="RefSeq" id="WP_188895882.1">
    <property type="nucleotide sequence ID" value="NZ_BMMZ01000006.1"/>
</dbReference>
<dbReference type="GO" id="GO:0008177">
    <property type="term" value="F:succinate dehydrogenase (quinone) activity"/>
    <property type="evidence" value="ECO:0007669"/>
    <property type="project" value="UniProtKB-EC"/>
</dbReference>
<evidence type="ECO:0000256" key="9">
    <source>
        <dbReference type="ARBA" id="ARBA00023291"/>
    </source>
</evidence>
<dbReference type="PROSITE" id="PS51379">
    <property type="entry name" value="4FE4S_FER_2"/>
    <property type="match status" value="1"/>
</dbReference>
<dbReference type="PANTHER" id="PTHR11921">
    <property type="entry name" value="SUCCINATE DEHYDROGENASE IRON-SULFUR PROTEIN"/>
    <property type="match status" value="1"/>
</dbReference>
<evidence type="ECO:0000256" key="5">
    <source>
        <dbReference type="ARBA" id="ARBA00022723"/>
    </source>
</evidence>
<reference evidence="13" key="2">
    <citation type="submission" date="2020-09" db="EMBL/GenBank/DDBJ databases">
        <authorList>
            <person name="Sun Q."/>
            <person name="Zhou Y."/>
        </authorList>
    </citation>
    <scope>NUCLEOTIDE SEQUENCE</scope>
    <source>
        <strain evidence="13">CGMCC 4.7306</strain>
    </source>
</reference>
<dbReference type="PROSITE" id="PS51085">
    <property type="entry name" value="2FE2S_FER_2"/>
    <property type="match status" value="1"/>
</dbReference>
<dbReference type="PANTHER" id="PTHR11921:SF41">
    <property type="entry name" value="SUCCINATE DEHYDROGENASE"/>
    <property type="match status" value="1"/>
</dbReference>
<dbReference type="InterPro" id="IPR009051">
    <property type="entry name" value="Helical_ferredxn"/>
</dbReference>
<keyword evidence="8 10" id="KW-0411">Iron-sulfur</keyword>
<keyword evidence="14" id="KW-1185">Reference proteome</keyword>
<dbReference type="AlphaFoldDB" id="A0A917SA38"/>
<organism evidence="13 14">
    <name type="scientific">Microlunatus endophyticus</name>
    <dbReference type="NCBI Taxonomy" id="1716077"/>
    <lineage>
        <taxon>Bacteria</taxon>
        <taxon>Bacillati</taxon>
        <taxon>Actinomycetota</taxon>
        <taxon>Actinomycetes</taxon>
        <taxon>Propionibacteriales</taxon>
        <taxon>Propionibacteriaceae</taxon>
        <taxon>Microlunatus</taxon>
    </lineage>
</organism>